<evidence type="ECO:0000313" key="11">
    <source>
        <dbReference type="Proteomes" id="UP000029120"/>
    </source>
</evidence>
<dbReference type="OMA" id="GMATRHE"/>
<dbReference type="GO" id="GO:0080033">
    <property type="term" value="P:response to nitrite"/>
    <property type="evidence" value="ECO:0007669"/>
    <property type="project" value="EnsemblPlants"/>
</dbReference>
<evidence type="ECO:0000259" key="8">
    <source>
        <dbReference type="PROSITE" id="PS51293"/>
    </source>
</evidence>
<evidence type="ECO:0000259" key="7">
    <source>
        <dbReference type="PROSITE" id="PS50090"/>
    </source>
</evidence>
<feature type="compositionally biased region" description="Polar residues" evidence="6">
    <location>
        <begin position="87"/>
        <end position="100"/>
    </location>
</feature>
<feature type="domain" description="SANT" evidence="8">
    <location>
        <begin position="134"/>
        <end position="187"/>
    </location>
</feature>
<dbReference type="PANTHER" id="PTHR44191:SF4">
    <property type="entry name" value="OS01G0187900 PROTEIN"/>
    <property type="match status" value="1"/>
</dbReference>
<feature type="region of interest" description="Disordered" evidence="6">
    <location>
        <begin position="1"/>
        <end position="24"/>
    </location>
</feature>
<evidence type="ECO:0000256" key="6">
    <source>
        <dbReference type="SAM" id="MobiDB-lite"/>
    </source>
</evidence>
<keyword evidence="2" id="KW-0805">Transcription regulation</keyword>
<dbReference type="PROSITE" id="PS50090">
    <property type="entry name" value="MYB_LIKE"/>
    <property type="match status" value="1"/>
</dbReference>
<dbReference type="PROSITE" id="PS51293">
    <property type="entry name" value="SANT"/>
    <property type="match status" value="1"/>
</dbReference>
<feature type="region of interest" description="Disordered" evidence="6">
    <location>
        <begin position="348"/>
        <end position="392"/>
    </location>
</feature>
<keyword evidence="5" id="KW-0539">Nucleus</keyword>
<dbReference type="PROSITE" id="PS51294">
    <property type="entry name" value="HTH_MYB"/>
    <property type="match status" value="1"/>
</dbReference>
<dbReference type="EMBL" id="CM002871">
    <property type="protein sequence ID" value="KFK38991.1"/>
    <property type="molecule type" value="Genomic_DNA"/>
</dbReference>
<dbReference type="GO" id="GO:0009739">
    <property type="term" value="P:response to gibberellin"/>
    <property type="evidence" value="ECO:0007669"/>
    <property type="project" value="TreeGrafter"/>
</dbReference>
<dbReference type="AlphaFoldDB" id="A0A087HA39"/>
<dbReference type="InterPro" id="IPR052245">
    <property type="entry name" value="Plant_Stress_Dev_TF"/>
</dbReference>
<dbReference type="FunFam" id="1.10.10.60:FF:000009">
    <property type="entry name" value="transcription factor MYB1R1"/>
    <property type="match status" value="1"/>
</dbReference>
<dbReference type="SMART" id="SM00717">
    <property type="entry name" value="SANT"/>
    <property type="match status" value="1"/>
</dbReference>
<feature type="compositionally biased region" description="Polar residues" evidence="6">
    <location>
        <begin position="371"/>
        <end position="392"/>
    </location>
</feature>
<gene>
    <name evidence="10" type="ordered locus">AALP_Aa3g185700</name>
</gene>
<dbReference type="InterPro" id="IPR017884">
    <property type="entry name" value="SANT_dom"/>
</dbReference>
<evidence type="ECO:0000313" key="10">
    <source>
        <dbReference type="EMBL" id="KFK38991.1"/>
    </source>
</evidence>
<dbReference type="CDD" id="cd00167">
    <property type="entry name" value="SANT"/>
    <property type="match status" value="1"/>
</dbReference>
<feature type="compositionally biased region" description="Polar residues" evidence="6">
    <location>
        <begin position="7"/>
        <end position="18"/>
    </location>
</feature>
<feature type="region of interest" description="Disordered" evidence="6">
    <location>
        <begin position="204"/>
        <end position="232"/>
    </location>
</feature>
<dbReference type="eggNOG" id="ENOG502QSFP">
    <property type="taxonomic scope" value="Eukaryota"/>
</dbReference>
<dbReference type="InterPro" id="IPR006447">
    <property type="entry name" value="Myb_dom_plants"/>
</dbReference>
<dbReference type="GO" id="GO:0005634">
    <property type="term" value="C:nucleus"/>
    <property type="evidence" value="ECO:0007669"/>
    <property type="project" value="UniProtKB-SubCell"/>
</dbReference>
<comment type="subcellular location">
    <subcellularLocation>
        <location evidence="1">Nucleus</location>
    </subcellularLocation>
</comment>
<dbReference type="NCBIfam" id="TIGR01557">
    <property type="entry name" value="myb_SHAQKYF"/>
    <property type="match status" value="1"/>
</dbReference>
<accession>A0A087HA39</accession>
<protein>
    <submittedName>
        <fullName evidence="10">Uncharacterized protein</fullName>
    </submittedName>
</protein>
<keyword evidence="11" id="KW-1185">Reference proteome</keyword>
<dbReference type="Gramene" id="KFK38991">
    <property type="protein sequence ID" value="KFK38991"/>
    <property type="gene ID" value="AALP_AA3G185700"/>
</dbReference>
<organism evidence="10 11">
    <name type="scientific">Arabis alpina</name>
    <name type="common">Alpine rock-cress</name>
    <dbReference type="NCBI Taxonomy" id="50452"/>
    <lineage>
        <taxon>Eukaryota</taxon>
        <taxon>Viridiplantae</taxon>
        <taxon>Streptophyta</taxon>
        <taxon>Embryophyta</taxon>
        <taxon>Tracheophyta</taxon>
        <taxon>Spermatophyta</taxon>
        <taxon>Magnoliopsida</taxon>
        <taxon>eudicotyledons</taxon>
        <taxon>Gunneridae</taxon>
        <taxon>Pentapetalae</taxon>
        <taxon>rosids</taxon>
        <taxon>malvids</taxon>
        <taxon>Brassicales</taxon>
        <taxon>Brassicaceae</taxon>
        <taxon>Arabideae</taxon>
        <taxon>Arabis</taxon>
    </lineage>
</organism>
<reference evidence="11" key="1">
    <citation type="journal article" date="2015" name="Nat. Plants">
        <title>Genome expansion of Arabis alpina linked with retrotransposition and reduced symmetric DNA methylation.</title>
        <authorList>
            <person name="Willing E.M."/>
            <person name="Rawat V."/>
            <person name="Mandakova T."/>
            <person name="Maumus F."/>
            <person name="James G.V."/>
            <person name="Nordstroem K.J."/>
            <person name="Becker C."/>
            <person name="Warthmann N."/>
            <person name="Chica C."/>
            <person name="Szarzynska B."/>
            <person name="Zytnicki M."/>
            <person name="Albani M.C."/>
            <person name="Kiefer C."/>
            <person name="Bergonzi S."/>
            <person name="Castaings L."/>
            <person name="Mateos J.L."/>
            <person name="Berns M.C."/>
            <person name="Bujdoso N."/>
            <person name="Piofczyk T."/>
            <person name="de Lorenzo L."/>
            <person name="Barrero-Sicilia C."/>
            <person name="Mateos I."/>
            <person name="Piednoel M."/>
            <person name="Hagmann J."/>
            <person name="Chen-Min-Tao R."/>
            <person name="Iglesias-Fernandez R."/>
            <person name="Schuster S.C."/>
            <person name="Alonso-Blanco C."/>
            <person name="Roudier F."/>
            <person name="Carbonero P."/>
            <person name="Paz-Ares J."/>
            <person name="Davis S.J."/>
            <person name="Pecinka A."/>
            <person name="Quesneville H."/>
            <person name="Colot V."/>
            <person name="Lysak M.A."/>
            <person name="Weigel D."/>
            <person name="Coupland G."/>
            <person name="Schneeberger K."/>
        </authorList>
    </citation>
    <scope>NUCLEOTIDE SEQUENCE [LARGE SCALE GENOMIC DNA]</scope>
    <source>
        <strain evidence="11">cv. Pajares</strain>
    </source>
</reference>
<evidence type="ECO:0000256" key="3">
    <source>
        <dbReference type="ARBA" id="ARBA00023125"/>
    </source>
</evidence>
<dbReference type="InterPro" id="IPR009057">
    <property type="entry name" value="Homeodomain-like_sf"/>
</dbReference>
<proteinExistence type="predicted"/>
<dbReference type="GO" id="GO:0006355">
    <property type="term" value="P:regulation of DNA-templated transcription"/>
    <property type="evidence" value="ECO:0007669"/>
    <property type="project" value="UniProtKB-ARBA"/>
</dbReference>
<dbReference type="SUPFAM" id="SSF46689">
    <property type="entry name" value="Homeodomain-like"/>
    <property type="match status" value="1"/>
</dbReference>
<feature type="domain" description="HTH myb-type" evidence="9">
    <location>
        <begin position="131"/>
        <end position="187"/>
    </location>
</feature>
<keyword evidence="4" id="KW-0804">Transcription</keyword>
<evidence type="ECO:0000259" key="9">
    <source>
        <dbReference type="PROSITE" id="PS51294"/>
    </source>
</evidence>
<dbReference type="InterPro" id="IPR001005">
    <property type="entry name" value="SANT/Myb"/>
</dbReference>
<evidence type="ECO:0000256" key="2">
    <source>
        <dbReference type="ARBA" id="ARBA00023015"/>
    </source>
</evidence>
<feature type="region of interest" description="Disordered" evidence="6">
    <location>
        <begin position="87"/>
        <end position="136"/>
    </location>
</feature>
<dbReference type="Gene3D" id="1.10.10.60">
    <property type="entry name" value="Homeodomain-like"/>
    <property type="match status" value="1"/>
</dbReference>
<feature type="domain" description="Myb-like" evidence="7">
    <location>
        <begin position="131"/>
        <end position="183"/>
    </location>
</feature>
<dbReference type="OrthoDB" id="118550at2759"/>
<dbReference type="Pfam" id="PF00249">
    <property type="entry name" value="Myb_DNA-binding"/>
    <property type="match status" value="1"/>
</dbReference>
<evidence type="ECO:0000256" key="1">
    <source>
        <dbReference type="ARBA" id="ARBA00004123"/>
    </source>
</evidence>
<feature type="compositionally biased region" description="Polar residues" evidence="6">
    <location>
        <begin position="208"/>
        <end position="223"/>
    </location>
</feature>
<dbReference type="InterPro" id="IPR017930">
    <property type="entry name" value="Myb_dom"/>
</dbReference>
<evidence type="ECO:0000256" key="5">
    <source>
        <dbReference type="ARBA" id="ARBA00023242"/>
    </source>
</evidence>
<evidence type="ECO:0000256" key="4">
    <source>
        <dbReference type="ARBA" id="ARBA00023163"/>
    </source>
</evidence>
<dbReference type="GO" id="GO:0009723">
    <property type="term" value="P:response to ethylene"/>
    <property type="evidence" value="ECO:0007669"/>
    <property type="project" value="TreeGrafter"/>
</dbReference>
<keyword evidence="3" id="KW-0238">DNA-binding</keyword>
<dbReference type="GO" id="GO:0000987">
    <property type="term" value="F:cis-regulatory region sequence-specific DNA binding"/>
    <property type="evidence" value="ECO:0007669"/>
    <property type="project" value="EnsemblPlants"/>
</dbReference>
<sequence length="392" mass="41683">MTRRCSHCSNNGHNSRTCPTRGGGGGGTCGGSGGGGGGGGGGSFSSSTVKLFGVRLTDGSIIKKSASMGNLSALAVAAAAAHHRLSPSSPLATSNLNDSPLSDHARYSSQHNDGYLSDDPAHGSGSIHRRGERKRGVPWTEEEHRLFLVGLQKLGKGDWRGISRSYVTSRTPTQVASHAQKYFIRHTSSSRRKRRSSLFDMVTDEMVTDSSPTQEDQTLNRSSPSKEPESKNYLPSLELSLNNTTESEAVVATAPPQEKPEEAVEPSNELSPMLVPGGFYPPCFPVTYTFWPPATSTSLHGTEHSLEAESFTQQHQVLKPTPGFAKERVNMDELVGMSQLSIGMAARHETGTSPSPLSLKLIGEPSRPSAFHSNGSVNGSDLSKGNNAIQAI</sequence>
<dbReference type="Proteomes" id="UP000029120">
    <property type="component" value="Chromosome 3"/>
</dbReference>
<dbReference type="PANTHER" id="PTHR44191">
    <property type="entry name" value="TRANSCRIPTION FACTOR KUA1"/>
    <property type="match status" value="1"/>
</dbReference>
<name>A0A087HA39_ARAAL</name>